<dbReference type="GO" id="GO:0005524">
    <property type="term" value="F:ATP binding"/>
    <property type="evidence" value="ECO:0007669"/>
    <property type="project" value="UniProtKB-KW"/>
</dbReference>
<evidence type="ECO:0000313" key="6">
    <source>
        <dbReference type="Proteomes" id="UP000579945"/>
    </source>
</evidence>
<protein>
    <submittedName>
        <fullName evidence="5">Macrolide transport system ATP-binding/permease protein</fullName>
    </submittedName>
</protein>
<dbReference type="RefSeq" id="WP_183653477.1">
    <property type="nucleotide sequence ID" value="NZ_JACIBV010000001.1"/>
</dbReference>
<evidence type="ECO:0000256" key="2">
    <source>
        <dbReference type="ARBA" id="ARBA00022840"/>
    </source>
</evidence>
<dbReference type="InterPro" id="IPR051309">
    <property type="entry name" value="ABCF_ATPase"/>
</dbReference>
<dbReference type="Proteomes" id="UP000579945">
    <property type="component" value="Unassembled WGS sequence"/>
</dbReference>
<evidence type="ECO:0000313" key="5">
    <source>
        <dbReference type="EMBL" id="MBB3729757.1"/>
    </source>
</evidence>
<dbReference type="InterPro" id="IPR027417">
    <property type="entry name" value="P-loop_NTPase"/>
</dbReference>
<dbReference type="NCBIfam" id="NF000171">
    <property type="entry name" value="ABCF_producer"/>
    <property type="match status" value="1"/>
</dbReference>
<keyword evidence="6" id="KW-1185">Reference proteome</keyword>
<keyword evidence="1" id="KW-0547">Nucleotide-binding</keyword>
<feature type="region of interest" description="Disordered" evidence="3">
    <location>
        <begin position="288"/>
        <end position="310"/>
    </location>
</feature>
<sequence length="537" mass="57362">MRTAQTALSHVSHRYADQVVLDQVSFTVKPGEKVGVIGDNGSGKSTLLRLLAGRALPSNGSLTVSVPGGIGYLPQTLELPGSATVQDAIDLALAELRELAAEMSAMESSLTPSRFDAYAELIARFEARGGYTADTRVDAALHGLGLPGLSRSRRLGTLSGGERSRLALAATLASSPELLLLDEPTNDLDDSAVSWLEDHLRGHRGTVITITHDRVFLERITSTILEVDLGKVRRYGNGYAGYLAAKAAERAAWAEEYEEWKEELARHAGLVEANAGRMAAIPRKMDKAGMGTGTWRARSRTHGAASRIRQSQQRVEWLHANPVPPPPEPLRFAATPSVVSGAQGPRPVVELAEVRVGSRLAVPSLSIAPGERLLVTGPNGAGKTTFLRVLAGQVVPDSGTIRRPARIGYLRQEEPVFDPAHTVLRAYATGRPGTMDEHADALVALGLFHPADLGARVGELSVGQRRRIELARLVSDPADLMLLDEPTNHLSPVLVEQLEEALAGYTGALVMVTHDRGIRASFTGTHLELADGAFAAA</sequence>
<comment type="caution">
    <text evidence="5">The sequence shown here is derived from an EMBL/GenBank/DDBJ whole genome shotgun (WGS) entry which is preliminary data.</text>
</comment>
<dbReference type="InterPro" id="IPR003593">
    <property type="entry name" value="AAA+_ATPase"/>
</dbReference>
<keyword evidence="2 5" id="KW-0067">ATP-binding</keyword>
<dbReference type="GeneID" id="95391935"/>
<feature type="domain" description="ABC transporter" evidence="4">
    <location>
        <begin position="330"/>
        <end position="537"/>
    </location>
</feature>
<dbReference type="NCBIfam" id="NF000355">
    <property type="entry name" value="ribo_prot_ABC_F"/>
    <property type="match status" value="1"/>
</dbReference>
<dbReference type="GO" id="GO:0016887">
    <property type="term" value="F:ATP hydrolysis activity"/>
    <property type="evidence" value="ECO:0007669"/>
    <property type="project" value="InterPro"/>
</dbReference>
<reference evidence="5 6" key="1">
    <citation type="submission" date="2020-08" db="EMBL/GenBank/DDBJ databases">
        <title>Sequencing the genomes of 1000 actinobacteria strains.</title>
        <authorList>
            <person name="Klenk H.-P."/>
        </authorList>
    </citation>
    <scope>NUCLEOTIDE SEQUENCE [LARGE SCALE GENOMIC DNA]</scope>
    <source>
        <strain evidence="5 6">DSM 44320</strain>
    </source>
</reference>
<dbReference type="PROSITE" id="PS00211">
    <property type="entry name" value="ABC_TRANSPORTER_1"/>
    <property type="match status" value="2"/>
</dbReference>
<dbReference type="SMART" id="SM00382">
    <property type="entry name" value="AAA"/>
    <property type="match status" value="2"/>
</dbReference>
<accession>A0A7W5YQM1</accession>
<proteinExistence type="predicted"/>
<dbReference type="SUPFAM" id="SSF52540">
    <property type="entry name" value="P-loop containing nucleoside triphosphate hydrolases"/>
    <property type="match status" value="2"/>
</dbReference>
<dbReference type="Gene3D" id="3.40.50.300">
    <property type="entry name" value="P-loop containing nucleotide triphosphate hydrolases"/>
    <property type="match status" value="2"/>
</dbReference>
<dbReference type="PROSITE" id="PS50893">
    <property type="entry name" value="ABC_TRANSPORTER_2"/>
    <property type="match status" value="2"/>
</dbReference>
<gene>
    <name evidence="5" type="ORF">FHR33_005617</name>
</gene>
<feature type="domain" description="ABC transporter" evidence="4">
    <location>
        <begin position="6"/>
        <end position="254"/>
    </location>
</feature>
<dbReference type="CDD" id="cd03221">
    <property type="entry name" value="ABCF_EF-3"/>
    <property type="match status" value="2"/>
</dbReference>
<dbReference type="InterPro" id="IPR003439">
    <property type="entry name" value="ABC_transporter-like_ATP-bd"/>
</dbReference>
<name>A0A7W5YQM1_9ACTN</name>
<dbReference type="PANTHER" id="PTHR42855">
    <property type="entry name" value="ABC TRANSPORTER ATP-BINDING SUBUNIT"/>
    <property type="match status" value="1"/>
</dbReference>
<dbReference type="InterPro" id="IPR017871">
    <property type="entry name" value="ABC_transporter-like_CS"/>
</dbReference>
<evidence type="ECO:0000256" key="3">
    <source>
        <dbReference type="SAM" id="MobiDB-lite"/>
    </source>
</evidence>
<organism evidence="5 6">
    <name type="scientific">Nonomuraea dietziae</name>
    <dbReference type="NCBI Taxonomy" id="65515"/>
    <lineage>
        <taxon>Bacteria</taxon>
        <taxon>Bacillati</taxon>
        <taxon>Actinomycetota</taxon>
        <taxon>Actinomycetes</taxon>
        <taxon>Streptosporangiales</taxon>
        <taxon>Streptosporangiaceae</taxon>
        <taxon>Nonomuraea</taxon>
    </lineage>
</organism>
<dbReference type="EMBL" id="JACIBV010000001">
    <property type="protein sequence ID" value="MBB3729757.1"/>
    <property type="molecule type" value="Genomic_DNA"/>
</dbReference>
<dbReference type="Pfam" id="PF00005">
    <property type="entry name" value="ABC_tran"/>
    <property type="match status" value="2"/>
</dbReference>
<dbReference type="FunFam" id="3.40.50.300:FF:000011">
    <property type="entry name" value="Putative ABC transporter ATP-binding component"/>
    <property type="match status" value="1"/>
</dbReference>
<evidence type="ECO:0000259" key="4">
    <source>
        <dbReference type="PROSITE" id="PS50893"/>
    </source>
</evidence>
<evidence type="ECO:0000256" key="1">
    <source>
        <dbReference type="ARBA" id="ARBA00022741"/>
    </source>
</evidence>
<dbReference type="AlphaFoldDB" id="A0A7W5YQM1"/>
<dbReference type="PANTHER" id="PTHR42855:SF2">
    <property type="entry name" value="DRUG RESISTANCE ABC TRANSPORTER,ATP-BINDING PROTEIN"/>
    <property type="match status" value="1"/>
</dbReference>